<sequence length="654" mass="70168">MTRHVVFPSWYDRLLGTQMSDGGVRGVLVAHSDATMYGLKFSGSKKQALVTVEQALRARRIQLDGCSITLGDRGTGILRTLQGPTDLSSSPSTAGTCMVEWTTATTPPSEVPFTDVLDHVVDAFLGVSLQKTYDYGITYTLTLAKPIVYQGALHYQANFHDEDDVDFLSKEYVLQALDPDDMREVVVPVEDMMAPPPVDRPPIVHVRFHSQSLHMTLGQTTDGPISQRHVCVYELLPTADGSQGEASASGLVEIGDMVVRINGTSVAGFDVHRIATIISQTPRPIQLSFQKKRDPGRSFPETKGHSCVLPFVTHSTSPLERALATANGWSALLLDLREAIASGHNVGVDGSDVVFSTDESTPPVFRLPASTCTGFRSRVKSSADAAPLTLGTVAMYVRHRHLSYAEYARRCRAAGSVGVLSIVDINALLPFLNGRDDPPRPPQALGSNHPIRPHSPDKGSTRTKTGGHERIVNNDAAMSPTSSKPVAAVPVTPTKGEGGMISKGCSSSSTSSDDDECLVVRPPKKLRHGSTLDDQAQTKPLQPVSQASSCDRVVTLTVHDRNLGISMSEGKPYPIVNALTPGGPVEASGLVAVGAQLTHVRTTHVARATVVGVVDLIRIIPRPATFTFINPPTVLPSTPKPPTKRTVKGPRNQR</sequence>
<reference evidence="3" key="1">
    <citation type="submission" date="2013-12" db="EMBL/GenBank/DDBJ databases">
        <title>The Genome Sequence of Aphanomyces astaci APO3.</title>
        <authorList>
            <consortium name="The Broad Institute Genomics Platform"/>
            <person name="Russ C."/>
            <person name="Tyler B."/>
            <person name="van West P."/>
            <person name="Dieguez-Uribeondo J."/>
            <person name="Young S.K."/>
            <person name="Zeng Q."/>
            <person name="Gargeya S."/>
            <person name="Fitzgerald M."/>
            <person name="Abouelleil A."/>
            <person name="Alvarado L."/>
            <person name="Chapman S.B."/>
            <person name="Gainer-Dewar J."/>
            <person name="Goldberg J."/>
            <person name="Griggs A."/>
            <person name="Gujja S."/>
            <person name="Hansen M."/>
            <person name="Howarth C."/>
            <person name="Imamovic A."/>
            <person name="Ireland A."/>
            <person name="Larimer J."/>
            <person name="McCowan C."/>
            <person name="Murphy C."/>
            <person name="Pearson M."/>
            <person name="Poon T.W."/>
            <person name="Priest M."/>
            <person name="Roberts A."/>
            <person name="Saif S."/>
            <person name="Shea T."/>
            <person name="Sykes S."/>
            <person name="Wortman J."/>
            <person name="Nusbaum C."/>
            <person name="Birren B."/>
        </authorList>
    </citation>
    <scope>NUCLEOTIDE SEQUENCE [LARGE SCALE GENOMIC DNA]</scope>
    <source>
        <strain evidence="3">APO3</strain>
    </source>
</reference>
<dbReference type="InterPro" id="IPR001478">
    <property type="entry name" value="PDZ"/>
</dbReference>
<dbReference type="InterPro" id="IPR036034">
    <property type="entry name" value="PDZ_sf"/>
</dbReference>
<evidence type="ECO:0000313" key="3">
    <source>
        <dbReference type="EMBL" id="ETV81112.1"/>
    </source>
</evidence>
<dbReference type="OrthoDB" id="165498at2759"/>
<feature type="region of interest" description="Disordered" evidence="1">
    <location>
        <begin position="492"/>
        <end position="549"/>
    </location>
</feature>
<proteinExistence type="predicted"/>
<dbReference type="SUPFAM" id="SSF50156">
    <property type="entry name" value="PDZ domain-like"/>
    <property type="match status" value="2"/>
</dbReference>
<feature type="compositionally biased region" description="Basic and acidic residues" evidence="1">
    <location>
        <begin position="454"/>
        <end position="467"/>
    </location>
</feature>
<protein>
    <recommendedName>
        <fullName evidence="2">PDZ domain-containing protein</fullName>
    </recommendedName>
</protein>
<feature type="domain" description="PDZ" evidence="2">
    <location>
        <begin position="203"/>
        <end position="293"/>
    </location>
</feature>
<organism evidence="3">
    <name type="scientific">Aphanomyces astaci</name>
    <name type="common">Crayfish plague agent</name>
    <dbReference type="NCBI Taxonomy" id="112090"/>
    <lineage>
        <taxon>Eukaryota</taxon>
        <taxon>Sar</taxon>
        <taxon>Stramenopiles</taxon>
        <taxon>Oomycota</taxon>
        <taxon>Saprolegniomycetes</taxon>
        <taxon>Saprolegniales</taxon>
        <taxon>Verrucalvaceae</taxon>
        <taxon>Aphanomyces</taxon>
    </lineage>
</organism>
<dbReference type="SMART" id="SM00228">
    <property type="entry name" value="PDZ"/>
    <property type="match status" value="2"/>
</dbReference>
<evidence type="ECO:0000259" key="2">
    <source>
        <dbReference type="PROSITE" id="PS50106"/>
    </source>
</evidence>
<dbReference type="EMBL" id="KI913124">
    <property type="protein sequence ID" value="ETV81112.1"/>
    <property type="molecule type" value="Genomic_DNA"/>
</dbReference>
<feature type="domain" description="PDZ" evidence="2">
    <location>
        <begin position="553"/>
        <end position="632"/>
    </location>
</feature>
<evidence type="ECO:0000256" key="1">
    <source>
        <dbReference type="SAM" id="MobiDB-lite"/>
    </source>
</evidence>
<feature type="compositionally biased region" description="Basic residues" evidence="1">
    <location>
        <begin position="642"/>
        <end position="654"/>
    </location>
</feature>
<gene>
    <name evidence="3" type="ORF">H257_05715</name>
</gene>
<accession>W4GN67</accession>
<feature type="region of interest" description="Disordered" evidence="1">
    <location>
        <begin position="631"/>
        <end position="654"/>
    </location>
</feature>
<dbReference type="VEuPathDB" id="FungiDB:H257_05715"/>
<dbReference type="GeneID" id="20807711"/>
<dbReference type="PROSITE" id="PS50106">
    <property type="entry name" value="PDZ"/>
    <property type="match status" value="2"/>
</dbReference>
<dbReference type="AlphaFoldDB" id="W4GN67"/>
<dbReference type="Gene3D" id="2.30.42.10">
    <property type="match status" value="2"/>
</dbReference>
<dbReference type="RefSeq" id="XP_009828970.1">
    <property type="nucleotide sequence ID" value="XM_009830668.1"/>
</dbReference>
<dbReference type="CDD" id="cd00136">
    <property type="entry name" value="PDZ_canonical"/>
    <property type="match status" value="1"/>
</dbReference>
<feature type="region of interest" description="Disordered" evidence="1">
    <location>
        <begin position="434"/>
        <end position="467"/>
    </location>
</feature>
<name>W4GN67_APHAT</name>
<feature type="compositionally biased region" description="Polar residues" evidence="1">
    <location>
        <begin position="532"/>
        <end position="549"/>
    </location>
</feature>